<evidence type="ECO:0000313" key="2">
    <source>
        <dbReference type="Proteomes" id="UP000827976"/>
    </source>
</evidence>
<dbReference type="Proteomes" id="UP000827976">
    <property type="component" value="Chromosome 7"/>
</dbReference>
<evidence type="ECO:0000313" key="1">
    <source>
        <dbReference type="EMBL" id="KAH7677175.1"/>
    </source>
</evidence>
<proteinExistence type="predicted"/>
<organism evidence="1 2">
    <name type="scientific">Dioscorea alata</name>
    <name type="common">Purple yam</name>
    <dbReference type="NCBI Taxonomy" id="55571"/>
    <lineage>
        <taxon>Eukaryota</taxon>
        <taxon>Viridiplantae</taxon>
        <taxon>Streptophyta</taxon>
        <taxon>Embryophyta</taxon>
        <taxon>Tracheophyta</taxon>
        <taxon>Spermatophyta</taxon>
        <taxon>Magnoliopsida</taxon>
        <taxon>Liliopsida</taxon>
        <taxon>Dioscoreales</taxon>
        <taxon>Dioscoreaceae</taxon>
        <taxon>Dioscorea</taxon>
    </lineage>
</organism>
<comment type="caution">
    <text evidence="1">The sequence shown here is derived from an EMBL/GenBank/DDBJ whole genome shotgun (WGS) entry which is preliminary data.</text>
</comment>
<dbReference type="EMBL" id="CM037017">
    <property type="protein sequence ID" value="KAH7677175.1"/>
    <property type="molecule type" value="Genomic_DNA"/>
</dbReference>
<reference evidence="2" key="1">
    <citation type="journal article" date="2022" name="Nat. Commun.">
        <title>Chromosome evolution and the genetic basis of agronomically important traits in greater yam.</title>
        <authorList>
            <person name="Bredeson J.V."/>
            <person name="Lyons J.B."/>
            <person name="Oniyinde I.O."/>
            <person name="Okereke N.R."/>
            <person name="Kolade O."/>
            <person name="Nnabue I."/>
            <person name="Nwadili C.O."/>
            <person name="Hribova E."/>
            <person name="Parker M."/>
            <person name="Nwogha J."/>
            <person name="Shu S."/>
            <person name="Carlson J."/>
            <person name="Kariba R."/>
            <person name="Muthemba S."/>
            <person name="Knop K."/>
            <person name="Barton G.J."/>
            <person name="Sherwood A.V."/>
            <person name="Lopez-Montes A."/>
            <person name="Asiedu R."/>
            <person name="Jamnadass R."/>
            <person name="Muchugi A."/>
            <person name="Goodstein D."/>
            <person name="Egesi C.N."/>
            <person name="Featherston J."/>
            <person name="Asfaw A."/>
            <person name="Simpson G.G."/>
            <person name="Dolezel J."/>
            <person name="Hendre P.S."/>
            <person name="Van Deynze A."/>
            <person name="Kumar P.L."/>
            <person name="Obidiegwu J.E."/>
            <person name="Bhattacharjee R."/>
            <person name="Rokhsar D.S."/>
        </authorList>
    </citation>
    <scope>NUCLEOTIDE SEQUENCE [LARGE SCALE GENOMIC DNA]</scope>
    <source>
        <strain evidence="2">cv. TDa95/00328</strain>
    </source>
</reference>
<gene>
    <name evidence="1" type="ORF">IHE45_07G065200</name>
</gene>
<protein>
    <submittedName>
        <fullName evidence="1">Uncharacterized protein</fullName>
    </submittedName>
</protein>
<sequence length="90" mass="10466">MPTSRMDMLFPSSSPSSSIRRLLGTRSMVLLKRRQSINGAIFFFFKKKKISRFTLEQLLLKKAKIFVGLCVSFCSSKKMVDNFFGFKQYH</sequence>
<accession>A0ACB7VRK3</accession>
<name>A0ACB7VRK3_DIOAL</name>
<keyword evidence="2" id="KW-1185">Reference proteome</keyword>